<dbReference type="GeneID" id="65345228"/>
<feature type="transmembrane region" description="Helical" evidence="2">
    <location>
        <begin position="95"/>
        <end position="115"/>
    </location>
</feature>
<evidence type="ECO:0000313" key="3">
    <source>
        <dbReference type="EMBL" id="SDU81385.1"/>
    </source>
</evidence>
<gene>
    <name evidence="3" type="ORF">SAMN04489737_1501</name>
</gene>
<reference evidence="4" key="1">
    <citation type="submission" date="2016-10" db="EMBL/GenBank/DDBJ databases">
        <authorList>
            <person name="Varghese N."/>
            <person name="Submissions S."/>
        </authorList>
    </citation>
    <scope>NUCLEOTIDE SEQUENCE [LARGE SCALE GENOMIC DNA]</scope>
    <source>
        <strain evidence="4">DSM 10002</strain>
    </source>
</reference>
<dbReference type="EMBL" id="LT629804">
    <property type="protein sequence ID" value="SDU81385.1"/>
    <property type="molecule type" value="Genomic_DNA"/>
</dbReference>
<evidence type="ECO:0008006" key="5">
    <source>
        <dbReference type="Google" id="ProtNLM"/>
    </source>
</evidence>
<protein>
    <recommendedName>
        <fullName evidence="5">Transmembrane protein</fullName>
    </recommendedName>
</protein>
<feature type="region of interest" description="Disordered" evidence="1">
    <location>
        <begin position="26"/>
        <end position="52"/>
    </location>
</feature>
<keyword evidence="2" id="KW-0812">Transmembrane</keyword>
<sequence length="128" mass="13844">MEREDNDLGNLSGWDADKEWQSFISLDNGTRRRGPRDWSSPEADMDFDAADLPTATPQAPASFPRLAVALWILCTLAILVCCAGFFDVISLPRTVFISAAVLACVCAAGGVIAHAPNERDFDDDGARI</sequence>
<dbReference type="Proteomes" id="UP000214355">
    <property type="component" value="Chromosome I"/>
</dbReference>
<dbReference type="STRING" id="131112.SAMN04489737_1501"/>
<evidence type="ECO:0000313" key="4">
    <source>
        <dbReference type="Proteomes" id="UP000214355"/>
    </source>
</evidence>
<keyword evidence="2" id="KW-0472">Membrane</keyword>
<feature type="transmembrane region" description="Helical" evidence="2">
    <location>
        <begin position="66"/>
        <end position="88"/>
    </location>
</feature>
<organism evidence="3 4">
    <name type="scientific">Arcanobacterium phocae</name>
    <dbReference type="NCBI Taxonomy" id="131112"/>
    <lineage>
        <taxon>Bacteria</taxon>
        <taxon>Bacillati</taxon>
        <taxon>Actinomycetota</taxon>
        <taxon>Actinomycetes</taxon>
        <taxon>Actinomycetales</taxon>
        <taxon>Actinomycetaceae</taxon>
        <taxon>Arcanobacterium</taxon>
    </lineage>
</organism>
<proteinExistence type="predicted"/>
<accession>A0A1H2LKW7</accession>
<keyword evidence="4" id="KW-1185">Reference proteome</keyword>
<evidence type="ECO:0000256" key="2">
    <source>
        <dbReference type="SAM" id="Phobius"/>
    </source>
</evidence>
<evidence type="ECO:0000256" key="1">
    <source>
        <dbReference type="SAM" id="MobiDB-lite"/>
    </source>
</evidence>
<keyword evidence="2" id="KW-1133">Transmembrane helix</keyword>
<dbReference type="AlphaFoldDB" id="A0A1H2LKW7"/>
<name>A0A1H2LKW7_9ACTO</name>
<dbReference type="RefSeq" id="WP_091281748.1">
    <property type="nucleotide sequence ID" value="NZ_JABAPH010000001.1"/>
</dbReference>
<dbReference type="OrthoDB" id="9960210at2"/>